<dbReference type="EMBL" id="NBSK02000001">
    <property type="protein sequence ID" value="KAJ0227298.1"/>
    <property type="molecule type" value="Genomic_DNA"/>
</dbReference>
<dbReference type="Proteomes" id="UP000235145">
    <property type="component" value="Unassembled WGS sequence"/>
</dbReference>
<feature type="region of interest" description="Disordered" evidence="4">
    <location>
        <begin position="181"/>
        <end position="221"/>
    </location>
</feature>
<evidence type="ECO:0000256" key="2">
    <source>
        <dbReference type="ARBA" id="ARBA00022741"/>
    </source>
</evidence>
<feature type="domain" description="AIG1-type G" evidence="5">
    <location>
        <begin position="6"/>
        <end position="210"/>
    </location>
</feature>
<evidence type="ECO:0000259" key="5">
    <source>
        <dbReference type="PROSITE" id="PS51720"/>
    </source>
</evidence>
<dbReference type="InterPro" id="IPR006703">
    <property type="entry name" value="G_AIG1"/>
</dbReference>
<evidence type="ECO:0000313" key="6">
    <source>
        <dbReference type="EMBL" id="KAJ0227298.1"/>
    </source>
</evidence>
<dbReference type="Pfam" id="PF04548">
    <property type="entry name" value="AIG1"/>
    <property type="match status" value="2"/>
</dbReference>
<accession>A0A9R1WPD0</accession>
<gene>
    <name evidence="6" type="ORF">LSAT_V11C100010610</name>
</gene>
<dbReference type="InterPro" id="IPR045058">
    <property type="entry name" value="GIMA/IAN/Toc"/>
</dbReference>
<dbReference type="SUPFAM" id="SSF52540">
    <property type="entry name" value="P-loop containing nucleoside triphosphate hydrolases"/>
    <property type="match status" value="1"/>
</dbReference>
<evidence type="ECO:0000256" key="3">
    <source>
        <dbReference type="ARBA" id="ARBA00023134"/>
    </source>
</evidence>
<dbReference type="PANTHER" id="PTHR10903">
    <property type="entry name" value="GTPASE, IMAP FAMILY MEMBER-RELATED"/>
    <property type="match status" value="1"/>
</dbReference>
<proteinExistence type="inferred from homology"/>
<keyword evidence="7" id="KW-1185">Reference proteome</keyword>
<dbReference type="PANTHER" id="PTHR10903:SF184">
    <property type="entry name" value="GTP-BINDING PROTEIN A"/>
    <property type="match status" value="1"/>
</dbReference>
<comment type="caution">
    <text evidence="6">The sequence shown here is derived from an EMBL/GenBank/DDBJ whole genome shotgun (WGS) entry which is preliminary data.</text>
</comment>
<dbReference type="InterPro" id="IPR027417">
    <property type="entry name" value="P-loop_NTPase"/>
</dbReference>
<feature type="compositionally biased region" description="Polar residues" evidence="4">
    <location>
        <begin position="181"/>
        <end position="190"/>
    </location>
</feature>
<evidence type="ECO:0000313" key="7">
    <source>
        <dbReference type="Proteomes" id="UP000235145"/>
    </source>
</evidence>
<dbReference type="FunFam" id="3.40.50.300:FF:000840">
    <property type="entry name" value="Immune-associated nucleotide-binding protein 9"/>
    <property type="match status" value="1"/>
</dbReference>
<dbReference type="Gene3D" id="3.40.50.300">
    <property type="entry name" value="P-loop containing nucleotide triphosphate hydrolases"/>
    <property type="match status" value="2"/>
</dbReference>
<feature type="compositionally biased region" description="Basic and acidic residues" evidence="4">
    <location>
        <begin position="204"/>
        <end position="221"/>
    </location>
</feature>
<sequence>MFVRGSFPETLFLVGRTGNGKSATGNSILGTNGFESRRSSSSVTSVSELRKAVLADGRILNVIDTPGLFDSSVDSEIISKEFVGCIDSGMDGIHAVLVVFSVCCRFSEEEKAVKSSLLALFGREVYNYIIIVFTGGDELENDGKNLDDFLCDSPEALKELLSLCEGRCVLFDNRTKNPTKRANQVQQLLSGESHKKSSKFLHNKQIEEQEPKQQKEEEKKQMTTNLNLDVLASWFLSRLRGWSWCVVFVDVLVTSELLLGRKKKQGRFSDDEKVVKSRLLILFGRKIYDYMIIVFTGGDELEDDDESLEEFLRDSPKALQLEERDAQLMTNQKILKVELKFKETILKLELILTEERTARLKMQENAKVAQKKLDDEIHKVKTKLKEKTLKLEHQLVEERTAQMKIKEDAKVAQKTSDRR</sequence>
<dbReference type="GO" id="GO:0005525">
    <property type="term" value="F:GTP binding"/>
    <property type="evidence" value="ECO:0007669"/>
    <property type="project" value="UniProtKB-KW"/>
</dbReference>
<reference evidence="6 7" key="1">
    <citation type="journal article" date="2017" name="Nat. Commun.">
        <title>Genome assembly with in vitro proximity ligation data and whole-genome triplication in lettuce.</title>
        <authorList>
            <person name="Reyes-Chin-Wo S."/>
            <person name="Wang Z."/>
            <person name="Yang X."/>
            <person name="Kozik A."/>
            <person name="Arikit S."/>
            <person name="Song C."/>
            <person name="Xia L."/>
            <person name="Froenicke L."/>
            <person name="Lavelle D.O."/>
            <person name="Truco M.J."/>
            <person name="Xia R."/>
            <person name="Zhu S."/>
            <person name="Xu C."/>
            <person name="Xu H."/>
            <person name="Xu X."/>
            <person name="Cox K."/>
            <person name="Korf I."/>
            <person name="Meyers B.C."/>
            <person name="Michelmore R.W."/>
        </authorList>
    </citation>
    <scope>NUCLEOTIDE SEQUENCE [LARGE SCALE GENOMIC DNA]</scope>
    <source>
        <strain evidence="7">cv. Salinas</strain>
        <tissue evidence="6">Seedlings</tissue>
    </source>
</reference>
<evidence type="ECO:0000256" key="4">
    <source>
        <dbReference type="SAM" id="MobiDB-lite"/>
    </source>
</evidence>
<organism evidence="6 7">
    <name type="scientific">Lactuca sativa</name>
    <name type="common">Garden lettuce</name>
    <dbReference type="NCBI Taxonomy" id="4236"/>
    <lineage>
        <taxon>Eukaryota</taxon>
        <taxon>Viridiplantae</taxon>
        <taxon>Streptophyta</taxon>
        <taxon>Embryophyta</taxon>
        <taxon>Tracheophyta</taxon>
        <taxon>Spermatophyta</taxon>
        <taxon>Magnoliopsida</taxon>
        <taxon>eudicotyledons</taxon>
        <taxon>Gunneridae</taxon>
        <taxon>Pentapetalae</taxon>
        <taxon>asterids</taxon>
        <taxon>campanulids</taxon>
        <taxon>Asterales</taxon>
        <taxon>Asteraceae</taxon>
        <taxon>Cichorioideae</taxon>
        <taxon>Cichorieae</taxon>
        <taxon>Lactucinae</taxon>
        <taxon>Lactuca</taxon>
    </lineage>
</organism>
<protein>
    <recommendedName>
        <fullName evidence="5">AIG1-type G domain-containing protein</fullName>
    </recommendedName>
</protein>
<keyword evidence="3" id="KW-0342">GTP-binding</keyword>
<comment type="similarity">
    <text evidence="1">Belongs to the TRAFAC class TrmE-Era-EngA-EngB-Septin-like GTPase superfamily. AIG1/Toc34/Toc159-like paraseptin GTPase family. IAN subfamily.</text>
</comment>
<dbReference type="PROSITE" id="PS51720">
    <property type="entry name" value="G_AIG1"/>
    <property type="match status" value="1"/>
</dbReference>
<evidence type="ECO:0000256" key="1">
    <source>
        <dbReference type="ARBA" id="ARBA00008535"/>
    </source>
</evidence>
<name>A0A9R1WPD0_LACSA</name>
<keyword evidence="2" id="KW-0547">Nucleotide-binding</keyword>
<dbReference type="AlphaFoldDB" id="A0A9R1WPD0"/>